<dbReference type="Pfam" id="PF16747">
    <property type="entry name" value="Adhesin_E"/>
    <property type="match status" value="1"/>
</dbReference>
<proteinExistence type="predicted"/>
<dbReference type="AlphaFoldDB" id="A0A8J7M0S0"/>
<feature type="chain" id="PRO_5035171986" description="Surface-adhesin protein E-like domain-containing protein" evidence="2">
    <location>
        <begin position="22"/>
        <end position="174"/>
    </location>
</feature>
<dbReference type="InterPro" id="IPR031939">
    <property type="entry name" value="Adhesin_E-like"/>
</dbReference>
<dbReference type="EMBL" id="JAEMHM010000015">
    <property type="protein sequence ID" value="MBJ6726503.1"/>
    <property type="molecule type" value="Genomic_DNA"/>
</dbReference>
<keyword evidence="5" id="KW-1185">Reference proteome</keyword>
<reference evidence="4" key="1">
    <citation type="submission" date="2020-12" db="EMBL/GenBank/DDBJ databases">
        <title>Geomonas sp. Red875, isolated from river sediment.</title>
        <authorList>
            <person name="Xu Z."/>
            <person name="Zhang Z."/>
            <person name="Masuda Y."/>
            <person name="Itoh H."/>
            <person name="Senoo K."/>
        </authorList>
    </citation>
    <scope>NUCLEOTIDE SEQUENCE</scope>
    <source>
        <strain evidence="4">Red875</strain>
    </source>
</reference>
<evidence type="ECO:0000313" key="5">
    <source>
        <dbReference type="Proteomes" id="UP000636888"/>
    </source>
</evidence>
<dbReference type="RefSeq" id="WP_199385420.1">
    <property type="nucleotide sequence ID" value="NZ_JAEMHM010000015.1"/>
</dbReference>
<evidence type="ECO:0000259" key="3">
    <source>
        <dbReference type="Pfam" id="PF16747"/>
    </source>
</evidence>
<evidence type="ECO:0000256" key="2">
    <source>
        <dbReference type="SAM" id="SignalP"/>
    </source>
</evidence>
<feature type="signal peptide" evidence="2">
    <location>
        <begin position="1"/>
        <end position="21"/>
    </location>
</feature>
<comment type="caution">
    <text evidence="4">The sequence shown here is derived from an EMBL/GenBank/DDBJ whole genome shotgun (WGS) entry which is preliminary data.</text>
</comment>
<sequence length="174" mass="19505">MLKRVSLLVFVLLVSATVAHAAEGRWTSFAEDADIRYYLDQKSLLPLPDNVFIFWMRTVPKDREYIRREYNMNTLSYILTNYELDCSDATYRVRETAMFDKNRKELSKSVASDDIPYEPIQPESIVEMVQETLCPKGSTGPKIAEAPQAPAAEAQPAVPGTPAPVVPPAEPALQ</sequence>
<accession>A0A8J7M0S0</accession>
<evidence type="ECO:0000256" key="1">
    <source>
        <dbReference type="SAM" id="MobiDB-lite"/>
    </source>
</evidence>
<keyword evidence="2" id="KW-0732">Signal</keyword>
<organism evidence="4 5">
    <name type="scientific">Geomesophilobacter sediminis</name>
    <dbReference type="NCBI Taxonomy" id="2798584"/>
    <lineage>
        <taxon>Bacteria</taxon>
        <taxon>Pseudomonadati</taxon>
        <taxon>Thermodesulfobacteriota</taxon>
        <taxon>Desulfuromonadia</taxon>
        <taxon>Geobacterales</taxon>
        <taxon>Geobacteraceae</taxon>
        <taxon>Geomesophilobacter</taxon>
    </lineage>
</organism>
<feature type="region of interest" description="Disordered" evidence="1">
    <location>
        <begin position="136"/>
        <end position="174"/>
    </location>
</feature>
<evidence type="ECO:0000313" key="4">
    <source>
        <dbReference type="EMBL" id="MBJ6726503.1"/>
    </source>
</evidence>
<gene>
    <name evidence="4" type="ORF">JFN93_17465</name>
</gene>
<protein>
    <recommendedName>
        <fullName evidence="3">Surface-adhesin protein E-like domain-containing protein</fullName>
    </recommendedName>
</protein>
<feature type="compositionally biased region" description="Low complexity" evidence="1">
    <location>
        <begin position="144"/>
        <end position="158"/>
    </location>
</feature>
<feature type="domain" description="Surface-adhesin protein E-like" evidence="3">
    <location>
        <begin position="26"/>
        <end position="134"/>
    </location>
</feature>
<dbReference type="Proteomes" id="UP000636888">
    <property type="component" value="Unassembled WGS sequence"/>
</dbReference>
<feature type="compositionally biased region" description="Pro residues" evidence="1">
    <location>
        <begin position="159"/>
        <end position="174"/>
    </location>
</feature>
<name>A0A8J7M0S0_9BACT</name>